<feature type="domain" description="DUF1592" evidence="5">
    <location>
        <begin position="506"/>
        <end position="632"/>
    </location>
</feature>
<dbReference type="OrthoDB" id="175242at2"/>
<evidence type="ECO:0000259" key="7">
    <source>
        <dbReference type="Pfam" id="PF07637"/>
    </source>
</evidence>
<feature type="signal peptide" evidence="1">
    <location>
        <begin position="1"/>
        <end position="33"/>
    </location>
</feature>
<protein>
    <recommendedName>
        <fullName evidence="10">Planctomycete cytochrome C</fullName>
    </recommendedName>
</protein>
<feature type="domain" description="Cytochrome C Planctomycete-type" evidence="6">
    <location>
        <begin position="56"/>
        <end position="103"/>
    </location>
</feature>
<dbReference type="Pfam" id="PF07635">
    <property type="entry name" value="PSCyt1"/>
    <property type="match status" value="1"/>
</dbReference>
<dbReference type="InterPro" id="IPR011429">
    <property type="entry name" value="Cyt_c_Planctomycete-type"/>
</dbReference>
<evidence type="ECO:0000313" key="9">
    <source>
        <dbReference type="Proteomes" id="UP000317648"/>
    </source>
</evidence>
<keyword evidence="1" id="KW-0732">Signal</keyword>
<sequence length="849" mass="95214" precursor="true">MSMTLTILNSALRMANRRIACFAVLLAATSVHASESPVPTPQEFSHLVSPFVTTWCVDCHNQYDSEGNLDLTHFDSLQDLLRDREPWRKVLKQLKAGSMPPDGVDRPQQAETAEVIAWLERAVTHIDRSQPIDPGRVTIRRMNRTEYNNTIRDLFGVEMRLADEFPEDDVGYGFDNIGDVLAISPLRMEQYIRAAERLTACLLGKSEEFELDATTEAVFFERTKKTRNNSDRGLEMIPDTELYLDFEFPAPGEYEMRVYAWGVANPDEKDRSLNERWLEKDGQRIPPPGAKPAAAAELLCDDRSLGVIDVYPGSGTTALKTAYAVRFFAQAGQRRLRIRHRFSTETTPKEVQSHSKTPVRAPRLGVRRVGIRGPYSFNGGAKRTAPASQRPDAELWLAAERGENATPQLAEAHRLLLEVRPSSTLDVPEAAAKILRPLASQAFRRPITPAELDSLIGYVESQVKAGADFEEGIELAVQAILVSPRFLFRLELGPPPEDLAIIAPVDDYALASRLSYFLWASLPDERLFRLAAKGKLSEDAVLAAQVERMLRDPRSAAFVEGFFGQWLGLRKVLDVQLDRELYPEFSTQLKADLHRETMLLVDSLVRENRSAVELLTADYTFVNGELAKFYGIPGITKDADFQRTPLAGVPRQGVLTHGSLLMLTSYPNRTSPTRRGAWILETILGEEPPDPPADVPPLDETQAASSDLPLRRQLELHRSNATCASCHRVMDTIGFGFEHFDAIGKWRDQDGKQPIDAAGELPSGESFQSAQELVQILANREEAFVRHLSAKLLTFATGRGVEYYDRVAIDQIVENTRDQHFRLQDLVSEIVLSRPFRLTRSERETKAKE</sequence>
<reference evidence="8 9" key="1">
    <citation type="submission" date="2019-02" db="EMBL/GenBank/DDBJ databases">
        <title>Deep-cultivation of Planctomycetes and their phenomic and genomic characterization uncovers novel biology.</title>
        <authorList>
            <person name="Wiegand S."/>
            <person name="Jogler M."/>
            <person name="Boedeker C."/>
            <person name="Pinto D."/>
            <person name="Vollmers J."/>
            <person name="Rivas-Marin E."/>
            <person name="Kohn T."/>
            <person name="Peeters S.H."/>
            <person name="Heuer A."/>
            <person name="Rast P."/>
            <person name="Oberbeckmann S."/>
            <person name="Bunk B."/>
            <person name="Jeske O."/>
            <person name="Meyerdierks A."/>
            <person name="Storesund J.E."/>
            <person name="Kallscheuer N."/>
            <person name="Luecker S."/>
            <person name="Lage O.M."/>
            <person name="Pohl T."/>
            <person name="Merkel B.J."/>
            <person name="Hornburger P."/>
            <person name="Mueller R.-W."/>
            <person name="Bruemmer F."/>
            <person name="Labrenz M."/>
            <person name="Spormann A.M."/>
            <person name="Op den Camp H."/>
            <person name="Overmann J."/>
            <person name="Amann R."/>
            <person name="Jetten M.S.M."/>
            <person name="Mascher T."/>
            <person name="Medema M.H."/>
            <person name="Devos D.P."/>
            <person name="Kaster A.-K."/>
            <person name="Ovreas L."/>
            <person name="Rohde M."/>
            <person name="Galperin M.Y."/>
            <person name="Jogler C."/>
        </authorList>
    </citation>
    <scope>NUCLEOTIDE SEQUENCE [LARGE SCALE GENOMIC DNA]</scope>
    <source>
        <strain evidence="8 9">Pla85_3_4</strain>
    </source>
</reference>
<dbReference type="AlphaFoldDB" id="A0A518DKR4"/>
<evidence type="ECO:0000313" key="8">
    <source>
        <dbReference type="EMBL" id="QDU92410.1"/>
    </source>
</evidence>
<dbReference type="KEGG" id="lcre:Pla8534_01580"/>
<feature type="chain" id="PRO_5021745957" description="Planctomycete cytochrome C" evidence="1">
    <location>
        <begin position="34"/>
        <end position="849"/>
    </location>
</feature>
<dbReference type="Pfam" id="PF07637">
    <property type="entry name" value="PSD5"/>
    <property type="match status" value="1"/>
</dbReference>
<dbReference type="InterPro" id="IPR013036">
    <property type="entry name" value="DUF1587"/>
</dbReference>
<evidence type="ECO:0000259" key="2">
    <source>
        <dbReference type="Pfam" id="PF07624"/>
    </source>
</evidence>
<accession>A0A518DKR4</accession>
<dbReference type="EMBL" id="CP036433">
    <property type="protein sequence ID" value="QDU92410.1"/>
    <property type="molecule type" value="Genomic_DNA"/>
</dbReference>
<feature type="domain" description="DUF1585" evidence="2">
    <location>
        <begin position="763"/>
        <end position="836"/>
    </location>
</feature>
<evidence type="ECO:0000259" key="3">
    <source>
        <dbReference type="Pfam" id="PF07626"/>
    </source>
</evidence>
<dbReference type="InterPro" id="IPR013039">
    <property type="entry name" value="DUF1588"/>
</dbReference>
<proteinExistence type="predicted"/>
<dbReference type="Pfam" id="PF07626">
    <property type="entry name" value="PSD3"/>
    <property type="match status" value="1"/>
</dbReference>
<dbReference type="Pfam" id="PF07631">
    <property type="entry name" value="PSD4"/>
    <property type="match status" value="1"/>
</dbReference>
<dbReference type="Proteomes" id="UP000317648">
    <property type="component" value="Chromosome"/>
</dbReference>
<dbReference type="InterPro" id="IPR011478">
    <property type="entry name" value="DUF1585"/>
</dbReference>
<evidence type="ECO:0008006" key="10">
    <source>
        <dbReference type="Google" id="ProtNLM"/>
    </source>
</evidence>
<organism evidence="8 9">
    <name type="scientific">Lignipirellula cremea</name>
    <dbReference type="NCBI Taxonomy" id="2528010"/>
    <lineage>
        <taxon>Bacteria</taxon>
        <taxon>Pseudomonadati</taxon>
        <taxon>Planctomycetota</taxon>
        <taxon>Planctomycetia</taxon>
        <taxon>Pirellulales</taxon>
        <taxon>Pirellulaceae</taxon>
        <taxon>Lignipirellula</taxon>
    </lineage>
</organism>
<evidence type="ECO:0000256" key="1">
    <source>
        <dbReference type="SAM" id="SignalP"/>
    </source>
</evidence>
<feature type="domain" description="DUF1587" evidence="3">
    <location>
        <begin position="140"/>
        <end position="199"/>
    </location>
</feature>
<evidence type="ECO:0000259" key="4">
    <source>
        <dbReference type="Pfam" id="PF07627"/>
    </source>
</evidence>
<dbReference type="Pfam" id="PF07627">
    <property type="entry name" value="PSCyt3"/>
    <property type="match status" value="1"/>
</dbReference>
<dbReference type="Pfam" id="PF07624">
    <property type="entry name" value="PSD2"/>
    <property type="match status" value="1"/>
</dbReference>
<name>A0A518DKR4_9BACT</name>
<feature type="domain" description="DUF1595" evidence="7">
    <location>
        <begin position="431"/>
        <end position="491"/>
    </location>
</feature>
<evidence type="ECO:0000259" key="6">
    <source>
        <dbReference type="Pfam" id="PF07635"/>
    </source>
</evidence>
<gene>
    <name evidence="8" type="ORF">Pla8534_01580</name>
</gene>
<dbReference type="InterPro" id="IPR013043">
    <property type="entry name" value="DUF1595"/>
</dbReference>
<dbReference type="InterPro" id="IPR013042">
    <property type="entry name" value="DUF1592"/>
</dbReference>
<keyword evidence="9" id="KW-1185">Reference proteome</keyword>
<evidence type="ECO:0000259" key="5">
    <source>
        <dbReference type="Pfam" id="PF07631"/>
    </source>
</evidence>
<feature type="domain" description="DUF1588" evidence="4">
    <location>
        <begin position="651"/>
        <end position="750"/>
    </location>
</feature>